<dbReference type="PANTHER" id="PTHR30098">
    <property type="entry name" value="LEUCYL/PHENYLALANYL-TRNA--PROTEIN TRANSFERASE"/>
    <property type="match status" value="1"/>
</dbReference>
<protein>
    <recommendedName>
        <fullName evidence="4">Leucyl/phenylalanyl-tRNA--protein transferase</fullName>
        <ecNumber evidence="4">2.3.2.6</ecNumber>
    </recommendedName>
    <alternativeName>
        <fullName evidence="4">L/F-transferase</fullName>
    </alternativeName>
    <alternativeName>
        <fullName evidence="4">Leucyltransferase</fullName>
    </alternativeName>
    <alternativeName>
        <fullName evidence="4">Phenyalanyltransferase</fullName>
    </alternativeName>
</protein>
<dbReference type="InterPro" id="IPR042221">
    <property type="entry name" value="Leu/Phe-tRNA_Trfase_N"/>
</dbReference>
<dbReference type="InterPro" id="IPR042203">
    <property type="entry name" value="Leu/Phe-tRNA_Trfase_C"/>
</dbReference>
<comment type="function">
    <text evidence="4">Functions in the N-end rule pathway of protein degradation where it conjugates Leu, Phe and, less efficiently, Met from aminoacyl-tRNAs to the N-termini of proteins containing an N-terminal arginine or lysine.</text>
</comment>
<evidence type="ECO:0000313" key="5">
    <source>
        <dbReference type="EMBL" id="MFK4754317.1"/>
    </source>
</evidence>
<accession>A0ABW8NMU6</accession>
<dbReference type="PANTHER" id="PTHR30098:SF2">
    <property type="entry name" value="LEUCYL_PHENYLALANYL-TRNA--PROTEIN TRANSFERASE"/>
    <property type="match status" value="1"/>
</dbReference>
<dbReference type="Gene3D" id="3.40.630.70">
    <property type="entry name" value="Leucyl/phenylalanyl-tRNA-protein transferase, C-terminal domain"/>
    <property type="match status" value="1"/>
</dbReference>
<proteinExistence type="inferred from homology"/>
<sequence>MIDWLDECADPQFPDTSNALNDPNGLLAAGGKITPLWLHHAYSRGIFPWHGHDEPRLWWTPAPRAVILADTFRIPRTIRKELKRSPLSFTSNLAFRQVMAACAETHAKHSGTWIQPEMIDEYHRLAAAGFALSVECWNNKGDLVGGFYGIRIGVAFFGESMFSRQPNTAKLAFACAAPQLIDNGIKIIDCQMHTEHLARFGIVTLSRRQFESHLHQAIQRIPTRPLLPTWLNKPATTGSTSPSEVPQ</sequence>
<gene>
    <name evidence="4 5" type="primary">aat</name>
    <name evidence="5" type="ORF">WG929_18070</name>
</gene>
<evidence type="ECO:0000256" key="1">
    <source>
        <dbReference type="ARBA" id="ARBA00022490"/>
    </source>
</evidence>
<dbReference type="Proteomes" id="UP001620597">
    <property type="component" value="Unassembled WGS sequence"/>
</dbReference>
<evidence type="ECO:0000256" key="3">
    <source>
        <dbReference type="ARBA" id="ARBA00023315"/>
    </source>
</evidence>
<name>A0ABW8NMU6_9GAMM</name>
<keyword evidence="2 4" id="KW-0808">Transferase</keyword>
<comment type="caution">
    <text evidence="5">The sequence shown here is derived from an EMBL/GenBank/DDBJ whole genome shotgun (WGS) entry which is preliminary data.</text>
</comment>
<dbReference type="RefSeq" id="WP_369857917.1">
    <property type="nucleotide sequence ID" value="NZ_JBBKTX010000028.1"/>
</dbReference>
<dbReference type="EC" id="2.3.2.6" evidence="4"/>
<dbReference type="GO" id="GO:0008914">
    <property type="term" value="F:leucyl-tRNA--protein transferase activity"/>
    <property type="evidence" value="ECO:0007669"/>
    <property type="project" value="UniProtKB-EC"/>
</dbReference>
<dbReference type="Gene3D" id="3.30.70.3550">
    <property type="entry name" value="Leucyl/phenylalanyl-tRNA-protein transferase, N-terminal domain"/>
    <property type="match status" value="1"/>
</dbReference>
<dbReference type="HAMAP" id="MF_00688">
    <property type="entry name" value="Leu_Phe_trans"/>
    <property type="match status" value="1"/>
</dbReference>
<dbReference type="Pfam" id="PF03588">
    <property type="entry name" value="Leu_Phe_trans"/>
    <property type="match status" value="1"/>
</dbReference>
<keyword evidence="3 4" id="KW-0012">Acyltransferase</keyword>
<keyword evidence="6" id="KW-1185">Reference proteome</keyword>
<comment type="similarity">
    <text evidence="4">Belongs to the L/F-transferase family.</text>
</comment>
<comment type="catalytic activity">
    <reaction evidence="4">
        <text>N-terminal L-lysyl-[protein] + L-leucyl-tRNA(Leu) = N-terminal L-leucyl-L-lysyl-[protein] + tRNA(Leu) + H(+)</text>
        <dbReference type="Rhea" id="RHEA:12340"/>
        <dbReference type="Rhea" id="RHEA-COMP:9613"/>
        <dbReference type="Rhea" id="RHEA-COMP:9622"/>
        <dbReference type="Rhea" id="RHEA-COMP:12670"/>
        <dbReference type="Rhea" id="RHEA-COMP:12671"/>
        <dbReference type="ChEBI" id="CHEBI:15378"/>
        <dbReference type="ChEBI" id="CHEBI:65249"/>
        <dbReference type="ChEBI" id="CHEBI:78442"/>
        <dbReference type="ChEBI" id="CHEBI:78494"/>
        <dbReference type="ChEBI" id="CHEBI:133043"/>
        <dbReference type="EC" id="2.3.2.6"/>
    </reaction>
</comment>
<dbReference type="NCBIfam" id="TIGR00667">
    <property type="entry name" value="aat"/>
    <property type="match status" value="1"/>
</dbReference>
<comment type="catalytic activity">
    <reaction evidence="4">
        <text>N-terminal L-arginyl-[protein] + L-leucyl-tRNA(Leu) = N-terminal L-leucyl-L-arginyl-[protein] + tRNA(Leu) + H(+)</text>
        <dbReference type="Rhea" id="RHEA:50416"/>
        <dbReference type="Rhea" id="RHEA-COMP:9613"/>
        <dbReference type="Rhea" id="RHEA-COMP:9622"/>
        <dbReference type="Rhea" id="RHEA-COMP:12672"/>
        <dbReference type="Rhea" id="RHEA-COMP:12673"/>
        <dbReference type="ChEBI" id="CHEBI:15378"/>
        <dbReference type="ChEBI" id="CHEBI:64719"/>
        <dbReference type="ChEBI" id="CHEBI:78442"/>
        <dbReference type="ChEBI" id="CHEBI:78494"/>
        <dbReference type="ChEBI" id="CHEBI:133044"/>
        <dbReference type="EC" id="2.3.2.6"/>
    </reaction>
</comment>
<reference evidence="5 6" key="1">
    <citation type="submission" date="2024-03" db="EMBL/GenBank/DDBJ databases">
        <title>High-quality draft genome sequence of Oceanobacter sp. wDCs-4.</title>
        <authorList>
            <person name="Dong C."/>
        </authorList>
    </citation>
    <scope>NUCLEOTIDE SEQUENCE [LARGE SCALE GENOMIC DNA]</scope>
    <source>
        <strain evidence="6">wDCs-4</strain>
    </source>
</reference>
<evidence type="ECO:0000256" key="2">
    <source>
        <dbReference type="ARBA" id="ARBA00022679"/>
    </source>
</evidence>
<comment type="catalytic activity">
    <reaction evidence="4">
        <text>L-phenylalanyl-tRNA(Phe) + an N-terminal L-alpha-aminoacyl-[protein] = an N-terminal L-phenylalanyl-L-alpha-aminoacyl-[protein] + tRNA(Phe)</text>
        <dbReference type="Rhea" id="RHEA:43632"/>
        <dbReference type="Rhea" id="RHEA-COMP:9668"/>
        <dbReference type="Rhea" id="RHEA-COMP:9699"/>
        <dbReference type="Rhea" id="RHEA-COMP:10636"/>
        <dbReference type="Rhea" id="RHEA-COMP:10637"/>
        <dbReference type="ChEBI" id="CHEBI:78442"/>
        <dbReference type="ChEBI" id="CHEBI:78531"/>
        <dbReference type="ChEBI" id="CHEBI:78597"/>
        <dbReference type="ChEBI" id="CHEBI:83561"/>
        <dbReference type="EC" id="2.3.2.6"/>
    </reaction>
</comment>
<keyword evidence="1 4" id="KW-0963">Cytoplasm</keyword>
<comment type="subcellular location">
    <subcellularLocation>
        <location evidence="4">Cytoplasm</location>
    </subcellularLocation>
</comment>
<evidence type="ECO:0000256" key="4">
    <source>
        <dbReference type="HAMAP-Rule" id="MF_00688"/>
    </source>
</evidence>
<evidence type="ECO:0000313" key="6">
    <source>
        <dbReference type="Proteomes" id="UP001620597"/>
    </source>
</evidence>
<dbReference type="InterPro" id="IPR004616">
    <property type="entry name" value="Leu/Phe-tRNA_Trfase"/>
</dbReference>
<organism evidence="5 6">
    <name type="scientific">Oceanobacter antarcticus</name>
    <dbReference type="NCBI Taxonomy" id="3133425"/>
    <lineage>
        <taxon>Bacteria</taxon>
        <taxon>Pseudomonadati</taxon>
        <taxon>Pseudomonadota</taxon>
        <taxon>Gammaproteobacteria</taxon>
        <taxon>Oceanospirillales</taxon>
        <taxon>Oceanospirillaceae</taxon>
        <taxon>Oceanobacter</taxon>
    </lineage>
</organism>
<dbReference type="EMBL" id="JBBKTX010000028">
    <property type="protein sequence ID" value="MFK4754317.1"/>
    <property type="molecule type" value="Genomic_DNA"/>
</dbReference>
<dbReference type="SUPFAM" id="SSF55729">
    <property type="entry name" value="Acyl-CoA N-acyltransferases (Nat)"/>
    <property type="match status" value="1"/>
</dbReference>
<dbReference type="InterPro" id="IPR016181">
    <property type="entry name" value="Acyl_CoA_acyltransferase"/>
</dbReference>